<comment type="caution">
    <text evidence="5">The sequence shown here is derived from an EMBL/GenBank/DDBJ whole genome shotgun (WGS) entry which is preliminary data.</text>
</comment>
<evidence type="ECO:0000256" key="3">
    <source>
        <dbReference type="ARBA" id="ARBA00023274"/>
    </source>
</evidence>
<keyword evidence="2 4" id="KW-0689">Ribosomal protein</keyword>
<dbReference type="GO" id="GO:0003735">
    <property type="term" value="F:structural constituent of ribosome"/>
    <property type="evidence" value="ECO:0007669"/>
    <property type="project" value="InterPro"/>
</dbReference>
<dbReference type="NCBIfam" id="TIGR01066">
    <property type="entry name" value="rplM_bact"/>
    <property type="match status" value="1"/>
</dbReference>
<sequence>MQMDYIIDAKNKKLGRLASEIAILLQEKNSPDFEKKNAGTAKIVVKNIGQITISGKKAEQKTYYRHTGYIGHLKERKYQETFSRNPGWVLRHAVRGMLPKNSLKDKRLNRLIIE</sequence>
<dbReference type="PANTHER" id="PTHR11545:SF2">
    <property type="entry name" value="LARGE RIBOSOMAL SUBUNIT PROTEIN UL13M"/>
    <property type="match status" value="1"/>
</dbReference>
<dbReference type="InterPro" id="IPR036899">
    <property type="entry name" value="Ribosomal_uL13_sf"/>
</dbReference>
<organism evidence="5 6">
    <name type="scientific">Candidatus Wolfebacteria bacterium RIFCSPLOWO2_01_FULL_45_19</name>
    <dbReference type="NCBI Taxonomy" id="1802557"/>
    <lineage>
        <taxon>Bacteria</taxon>
        <taxon>Candidatus Wolfeibacteriota</taxon>
    </lineage>
</organism>
<dbReference type="STRING" id="1802557.A3A20_01225"/>
<reference evidence="5 6" key="1">
    <citation type="journal article" date="2016" name="Nat. Commun.">
        <title>Thousands of microbial genomes shed light on interconnected biogeochemical processes in an aquifer system.</title>
        <authorList>
            <person name="Anantharaman K."/>
            <person name="Brown C.T."/>
            <person name="Hug L.A."/>
            <person name="Sharon I."/>
            <person name="Castelle C.J."/>
            <person name="Probst A.J."/>
            <person name="Thomas B.C."/>
            <person name="Singh A."/>
            <person name="Wilkins M.J."/>
            <person name="Karaoz U."/>
            <person name="Brodie E.L."/>
            <person name="Williams K.H."/>
            <person name="Hubbard S.S."/>
            <person name="Banfield J.F."/>
        </authorList>
    </citation>
    <scope>NUCLEOTIDE SEQUENCE [LARGE SCALE GENOMIC DNA]</scope>
</reference>
<dbReference type="Pfam" id="PF00572">
    <property type="entry name" value="Ribosomal_L13"/>
    <property type="match status" value="1"/>
</dbReference>
<dbReference type="InterPro" id="IPR005822">
    <property type="entry name" value="Ribosomal_uL13"/>
</dbReference>
<dbReference type="GO" id="GO:0003729">
    <property type="term" value="F:mRNA binding"/>
    <property type="evidence" value="ECO:0007669"/>
    <property type="project" value="TreeGrafter"/>
</dbReference>
<dbReference type="PANTHER" id="PTHR11545">
    <property type="entry name" value="RIBOSOMAL PROTEIN L13"/>
    <property type="match status" value="1"/>
</dbReference>
<dbReference type="SUPFAM" id="SSF52161">
    <property type="entry name" value="Ribosomal protein L13"/>
    <property type="match status" value="1"/>
</dbReference>
<keyword evidence="3 4" id="KW-0687">Ribonucleoprotein</keyword>
<comment type="function">
    <text evidence="4">This protein is one of the early assembly proteins of the 50S ribosomal subunit, although it is not seen to bind rRNA by itself. It is important during the early stages of 50S assembly.</text>
</comment>
<dbReference type="GO" id="GO:1990904">
    <property type="term" value="C:ribonucleoprotein complex"/>
    <property type="evidence" value="ECO:0007669"/>
    <property type="project" value="UniProtKB-KW"/>
</dbReference>
<evidence type="ECO:0000313" key="6">
    <source>
        <dbReference type="Proteomes" id="UP000178946"/>
    </source>
</evidence>
<evidence type="ECO:0000256" key="4">
    <source>
        <dbReference type="HAMAP-Rule" id="MF_01366"/>
    </source>
</evidence>
<dbReference type="AlphaFoldDB" id="A0A1F8DSE1"/>
<dbReference type="InterPro" id="IPR005823">
    <property type="entry name" value="Ribosomal_uL13_bac-type"/>
</dbReference>
<dbReference type="PIRSF" id="PIRSF002181">
    <property type="entry name" value="Ribosomal_L13"/>
    <property type="match status" value="1"/>
</dbReference>
<dbReference type="CDD" id="cd00392">
    <property type="entry name" value="Ribosomal_L13"/>
    <property type="match status" value="1"/>
</dbReference>
<dbReference type="GO" id="GO:0005840">
    <property type="term" value="C:ribosome"/>
    <property type="evidence" value="ECO:0007669"/>
    <property type="project" value="UniProtKB-KW"/>
</dbReference>
<dbReference type="GO" id="GO:0006412">
    <property type="term" value="P:translation"/>
    <property type="evidence" value="ECO:0007669"/>
    <property type="project" value="UniProtKB-UniRule"/>
</dbReference>
<dbReference type="EMBL" id="MGIR01000001">
    <property type="protein sequence ID" value="OGM91553.1"/>
    <property type="molecule type" value="Genomic_DNA"/>
</dbReference>
<evidence type="ECO:0000313" key="5">
    <source>
        <dbReference type="EMBL" id="OGM91553.1"/>
    </source>
</evidence>
<dbReference type="Proteomes" id="UP000178946">
    <property type="component" value="Unassembled WGS sequence"/>
</dbReference>
<gene>
    <name evidence="4" type="primary">rplM</name>
    <name evidence="5" type="ORF">A3A20_01225</name>
</gene>
<name>A0A1F8DSE1_9BACT</name>
<dbReference type="GO" id="GO:0017148">
    <property type="term" value="P:negative regulation of translation"/>
    <property type="evidence" value="ECO:0007669"/>
    <property type="project" value="TreeGrafter"/>
</dbReference>
<proteinExistence type="inferred from homology"/>
<protein>
    <recommendedName>
        <fullName evidence="4">Large ribosomal subunit protein uL13</fullName>
    </recommendedName>
</protein>
<comment type="similarity">
    <text evidence="1 4">Belongs to the universal ribosomal protein uL13 family.</text>
</comment>
<accession>A0A1F8DSE1</accession>
<evidence type="ECO:0000256" key="2">
    <source>
        <dbReference type="ARBA" id="ARBA00022980"/>
    </source>
</evidence>
<evidence type="ECO:0000256" key="1">
    <source>
        <dbReference type="ARBA" id="ARBA00006227"/>
    </source>
</evidence>
<dbReference type="Gene3D" id="3.90.1180.10">
    <property type="entry name" value="Ribosomal protein L13"/>
    <property type="match status" value="1"/>
</dbReference>
<dbReference type="HAMAP" id="MF_01366">
    <property type="entry name" value="Ribosomal_uL13"/>
    <property type="match status" value="1"/>
</dbReference>
<comment type="subunit">
    <text evidence="4">Part of the 50S ribosomal subunit.</text>
</comment>